<evidence type="ECO:0000313" key="2">
    <source>
        <dbReference type="EMBL" id="OQN95751.1"/>
    </source>
</evidence>
<dbReference type="InParanoid" id="A0A1V8SA61"/>
<feature type="compositionally biased region" description="Basic and acidic residues" evidence="1">
    <location>
        <begin position="90"/>
        <end position="109"/>
    </location>
</feature>
<dbReference type="Proteomes" id="UP000192596">
    <property type="component" value="Unassembled WGS sequence"/>
</dbReference>
<feature type="compositionally biased region" description="Polar residues" evidence="1">
    <location>
        <begin position="1"/>
        <end position="11"/>
    </location>
</feature>
<feature type="compositionally biased region" description="Basic and acidic residues" evidence="1">
    <location>
        <begin position="179"/>
        <end position="188"/>
    </location>
</feature>
<organism evidence="2 3">
    <name type="scientific">Cryoendolithus antarcticus</name>
    <dbReference type="NCBI Taxonomy" id="1507870"/>
    <lineage>
        <taxon>Eukaryota</taxon>
        <taxon>Fungi</taxon>
        <taxon>Dikarya</taxon>
        <taxon>Ascomycota</taxon>
        <taxon>Pezizomycotina</taxon>
        <taxon>Dothideomycetes</taxon>
        <taxon>Dothideomycetidae</taxon>
        <taxon>Cladosporiales</taxon>
        <taxon>Cladosporiaceae</taxon>
        <taxon>Cryoendolithus</taxon>
    </lineage>
</organism>
<reference evidence="3" key="1">
    <citation type="submission" date="2017-03" db="EMBL/GenBank/DDBJ databases">
        <title>Genomes of endolithic fungi from Antarctica.</title>
        <authorList>
            <person name="Coleine C."/>
            <person name="Masonjones S."/>
            <person name="Stajich J.E."/>
        </authorList>
    </citation>
    <scope>NUCLEOTIDE SEQUENCE [LARGE SCALE GENOMIC DNA]</scope>
    <source>
        <strain evidence="3">CCFEE 5527</strain>
    </source>
</reference>
<dbReference type="OrthoDB" id="21418at2759"/>
<protein>
    <submittedName>
        <fullName evidence="2">Uncharacterized protein</fullName>
    </submittedName>
</protein>
<evidence type="ECO:0000256" key="1">
    <source>
        <dbReference type="SAM" id="MobiDB-lite"/>
    </source>
</evidence>
<gene>
    <name evidence="2" type="ORF">B0A48_17941</name>
</gene>
<dbReference type="PANTHER" id="PTHR38645:SF1">
    <property type="entry name" value="YALI0F12243P"/>
    <property type="match status" value="1"/>
</dbReference>
<dbReference type="PANTHER" id="PTHR38645">
    <property type="entry name" value="CHROMOSOME 9, WHOLE GENOME SHOTGUN SEQUENCE"/>
    <property type="match status" value="1"/>
</dbReference>
<proteinExistence type="predicted"/>
<dbReference type="STRING" id="1507870.A0A1V8SA61"/>
<sequence>MDSMRHLSTSLPGGRRRNDQTPQLLADFKAAALSVTNLYKAAAADNTRAREVGFQDALDELLAFLDRENLGLGDGEGWRVRQWATERLDDAQRVSDEDEDAPVREEATETRSSSPETQRKPALSTVTTDLAEESEPRRASEPPQQPQQPHNARMPPPAPSLETFNFRTSQQYPAHHHRESTNHDRESTMEVDPASTNTTPGSTTSTIRITPKSSRSRHSNHNRNRDGRNATSATLNFNLGTGAGSKRKLPYPDFFDISGLGNEGHVPERKDGNGRGGKRGRHV</sequence>
<evidence type="ECO:0000313" key="3">
    <source>
        <dbReference type="Proteomes" id="UP000192596"/>
    </source>
</evidence>
<feature type="region of interest" description="Disordered" evidence="1">
    <location>
        <begin position="1"/>
        <end position="23"/>
    </location>
</feature>
<comment type="caution">
    <text evidence="2">The sequence shown here is derived from an EMBL/GenBank/DDBJ whole genome shotgun (WGS) entry which is preliminary data.</text>
</comment>
<name>A0A1V8SA61_9PEZI</name>
<feature type="compositionally biased region" description="Polar residues" evidence="1">
    <location>
        <begin position="162"/>
        <end position="172"/>
    </location>
</feature>
<dbReference type="AlphaFoldDB" id="A0A1V8SA61"/>
<feature type="compositionally biased region" description="Low complexity" evidence="1">
    <location>
        <begin position="193"/>
        <end position="213"/>
    </location>
</feature>
<dbReference type="EMBL" id="NAJO01000079">
    <property type="protein sequence ID" value="OQN95751.1"/>
    <property type="molecule type" value="Genomic_DNA"/>
</dbReference>
<accession>A0A1V8SA61</accession>
<keyword evidence="3" id="KW-1185">Reference proteome</keyword>
<feature type="region of interest" description="Disordered" evidence="1">
    <location>
        <begin position="258"/>
        <end position="283"/>
    </location>
</feature>
<feature type="region of interest" description="Disordered" evidence="1">
    <location>
        <begin position="90"/>
        <end position="234"/>
    </location>
</feature>